<accession>A0A511ZPI3</accession>
<evidence type="ECO:0000313" key="2">
    <source>
        <dbReference type="Proteomes" id="UP000321558"/>
    </source>
</evidence>
<dbReference type="NCBIfam" id="NF005972">
    <property type="entry name" value="PRK08058.1"/>
    <property type="match status" value="1"/>
</dbReference>
<dbReference type="Gene3D" id="3.40.50.300">
    <property type="entry name" value="P-loop containing nucleotide triphosphate hydrolases"/>
    <property type="match status" value="1"/>
</dbReference>
<dbReference type="GO" id="GO:0003887">
    <property type="term" value="F:DNA-directed DNA polymerase activity"/>
    <property type="evidence" value="ECO:0007669"/>
    <property type="project" value="InterPro"/>
</dbReference>
<dbReference type="InterPro" id="IPR027417">
    <property type="entry name" value="P-loop_NTPase"/>
</dbReference>
<evidence type="ECO:0000313" key="1">
    <source>
        <dbReference type="EMBL" id="GEN89351.1"/>
    </source>
</evidence>
<dbReference type="SUPFAM" id="SSF52540">
    <property type="entry name" value="P-loop containing nucleoside triphosphate hydrolases"/>
    <property type="match status" value="1"/>
</dbReference>
<dbReference type="PANTHER" id="PTHR11669:SF8">
    <property type="entry name" value="DNA POLYMERASE III SUBUNIT DELTA"/>
    <property type="match status" value="1"/>
</dbReference>
<dbReference type="EMBL" id="BJYM01000021">
    <property type="protein sequence ID" value="GEN89351.1"/>
    <property type="molecule type" value="Genomic_DNA"/>
</dbReference>
<dbReference type="GO" id="GO:0006261">
    <property type="term" value="P:DNA-templated DNA replication"/>
    <property type="evidence" value="ECO:0007669"/>
    <property type="project" value="TreeGrafter"/>
</dbReference>
<dbReference type="Proteomes" id="UP000321558">
    <property type="component" value="Unassembled WGS sequence"/>
</dbReference>
<dbReference type="STRING" id="582851.GCA_900162665_02116"/>
<comment type="caution">
    <text evidence="1">The sequence shown here is derived from an EMBL/GenBank/DDBJ whole genome shotgun (WGS) entry which is preliminary data.</text>
</comment>
<organism evidence="1 2">
    <name type="scientific">Oceanobacillus sojae</name>
    <dbReference type="NCBI Taxonomy" id="582851"/>
    <lineage>
        <taxon>Bacteria</taxon>
        <taxon>Bacillati</taxon>
        <taxon>Bacillota</taxon>
        <taxon>Bacilli</taxon>
        <taxon>Bacillales</taxon>
        <taxon>Bacillaceae</taxon>
        <taxon>Oceanobacillus</taxon>
    </lineage>
</organism>
<dbReference type="FunFam" id="3.40.50.300:FF:001255">
    <property type="entry name" value="DNA polymerase III subunit delta"/>
    <property type="match status" value="1"/>
</dbReference>
<dbReference type="InterPro" id="IPR004622">
    <property type="entry name" value="DNA_pol_HolB"/>
</dbReference>
<dbReference type="AlphaFoldDB" id="A0A511ZPI3"/>
<keyword evidence="2" id="KW-1185">Reference proteome</keyword>
<proteinExistence type="predicted"/>
<dbReference type="NCBIfam" id="TIGR00678">
    <property type="entry name" value="holB"/>
    <property type="match status" value="1"/>
</dbReference>
<dbReference type="InterPro" id="IPR050238">
    <property type="entry name" value="DNA_Rep/Repair_Clamp_Loader"/>
</dbReference>
<gene>
    <name evidence="1" type="ORF">OSO01_40900</name>
</gene>
<sequence length="330" mass="37763">MMKSWEEIEKIQPVASRTIINSIKKNRISHAYLFQGDRGTGKKEMALLLAKYLFCMNRQGVNPCNSCINCQRIDSGNHPDMHWIEPDGASIKIEQVRNLQKEFTYSGLESNQKVYIIKDADTLTVNAANRLLKFLEEPSVETTAMMLTENGHAMLSTIRSRCQIIDLQPLSPGILQERLQKEGLGEADAKLLSVLTNSLTEALELAQDDWFAGARKIVIQWVEMYTTQPEDVYTYIHQNWIPHFKDRDNQERGLDLLILGFKDILHQHIYTDANTILLSNDPSKLEKMIITFSQAQLLTILNQILMAKRKLKANVQPTLVIEQLALQIQR</sequence>
<dbReference type="Pfam" id="PF13177">
    <property type="entry name" value="DNA_pol3_delta2"/>
    <property type="match status" value="1"/>
</dbReference>
<protein>
    <submittedName>
        <fullName evidence="1">DNA polymerase III subunit delta</fullName>
    </submittedName>
</protein>
<dbReference type="PANTHER" id="PTHR11669">
    <property type="entry name" value="REPLICATION FACTOR C / DNA POLYMERASE III GAMMA-TAU SUBUNIT"/>
    <property type="match status" value="1"/>
</dbReference>
<reference evidence="1 2" key="1">
    <citation type="submission" date="2019-07" db="EMBL/GenBank/DDBJ databases">
        <title>Whole genome shotgun sequence of Oceanobacillus sojae NBRC 105379.</title>
        <authorList>
            <person name="Hosoyama A."/>
            <person name="Uohara A."/>
            <person name="Ohji S."/>
            <person name="Ichikawa N."/>
        </authorList>
    </citation>
    <scope>NUCLEOTIDE SEQUENCE [LARGE SCALE GENOMIC DNA]</scope>
    <source>
        <strain evidence="1 2">NBRC 105379</strain>
    </source>
</reference>
<name>A0A511ZPI3_9BACI</name>
<dbReference type="GO" id="GO:0008408">
    <property type="term" value="F:3'-5' exonuclease activity"/>
    <property type="evidence" value="ECO:0007669"/>
    <property type="project" value="InterPro"/>
</dbReference>